<dbReference type="InterPro" id="IPR001387">
    <property type="entry name" value="Cro/C1-type_HTH"/>
</dbReference>
<dbReference type="OrthoDB" id="7790108at2"/>
<accession>A0A1M7FKJ6</accession>
<dbReference type="Pfam" id="PF01381">
    <property type="entry name" value="HTH_3"/>
    <property type="match status" value="1"/>
</dbReference>
<sequence>MRAPVGIRIRRQRLDRGISQAALARMVGISSSYLNLIENSKRDVGGALLLRIAEHLQLDIDALSGDQEQKTLQNVQEMLRDPVLQGLDFGQTDFRDLLARFPEVAQALIRLHRMGAEAMAEVEAFTNRFASDPLLGQMLHEVLNRLTGMRSSAEIIARVEDLSEADRRRFTVAINREAQELSTTMRGLVGYFDRATIKRRTISPVRQVEDAFIAANNHFPELEDLAAELRASIPGAFGETALAAHLAERFGLRCQRWPEAPGAPAPRLAERSRADVEAGVLWLRASAPLATRVFRMCRQIAELAAPELLDRTCAALEPASDEARQLMRGALSSYVAGAMMMPYERISATAAEHRYDIDLLSHIHGASFEQVAHRLVTLRRPGAEGVPFGFLRADPSGRLTKRFPLPGLSLPGGGHGCLLWPIYHTAAAGGVIRQIAEFPNGARFLMIAKSVPKRISTWAEQPLVFSVMLACDIHHADRTVYGQGLNLSDTSTQLAVGPSCQLCIRQNCSHRQEDAPA</sequence>
<evidence type="ECO:0000256" key="2">
    <source>
        <dbReference type="ARBA" id="ARBA00023015"/>
    </source>
</evidence>
<dbReference type="InterPro" id="IPR010359">
    <property type="entry name" value="IrrE_HExxH"/>
</dbReference>
<organism evidence="6 7">
    <name type="scientific">Paracoccus solventivorans</name>
    <dbReference type="NCBI Taxonomy" id="53463"/>
    <lineage>
        <taxon>Bacteria</taxon>
        <taxon>Pseudomonadati</taxon>
        <taxon>Pseudomonadota</taxon>
        <taxon>Alphaproteobacteria</taxon>
        <taxon>Rhodobacterales</taxon>
        <taxon>Paracoccaceae</taxon>
        <taxon>Paracoccus</taxon>
    </lineage>
</organism>
<dbReference type="GO" id="GO:0005829">
    <property type="term" value="C:cytosol"/>
    <property type="evidence" value="ECO:0007669"/>
    <property type="project" value="TreeGrafter"/>
</dbReference>
<evidence type="ECO:0000259" key="5">
    <source>
        <dbReference type="PROSITE" id="PS50943"/>
    </source>
</evidence>
<evidence type="ECO:0000256" key="4">
    <source>
        <dbReference type="ARBA" id="ARBA00023163"/>
    </source>
</evidence>
<dbReference type="Pfam" id="PF09856">
    <property type="entry name" value="ScfRs"/>
    <property type="match status" value="1"/>
</dbReference>
<dbReference type="SUPFAM" id="SSF47413">
    <property type="entry name" value="lambda repressor-like DNA-binding domains"/>
    <property type="match status" value="1"/>
</dbReference>
<evidence type="ECO:0000256" key="3">
    <source>
        <dbReference type="ARBA" id="ARBA00023125"/>
    </source>
</evidence>
<dbReference type="GO" id="GO:0003677">
    <property type="term" value="F:DNA binding"/>
    <property type="evidence" value="ECO:0007669"/>
    <property type="project" value="UniProtKB-KW"/>
</dbReference>
<dbReference type="Gene3D" id="1.10.260.40">
    <property type="entry name" value="lambda repressor-like DNA-binding domains"/>
    <property type="match status" value="1"/>
</dbReference>
<dbReference type="GO" id="GO:0003700">
    <property type="term" value="F:DNA-binding transcription factor activity"/>
    <property type="evidence" value="ECO:0007669"/>
    <property type="project" value="TreeGrafter"/>
</dbReference>
<keyword evidence="3" id="KW-0238">DNA-binding</keyword>
<dbReference type="PIRSF" id="PIRSF019251">
    <property type="entry name" value="Rv0465c"/>
    <property type="match status" value="1"/>
</dbReference>
<evidence type="ECO:0000313" key="7">
    <source>
        <dbReference type="Proteomes" id="UP000184444"/>
    </source>
</evidence>
<dbReference type="EMBL" id="FRCK01000003">
    <property type="protein sequence ID" value="SHM04591.1"/>
    <property type="molecule type" value="Genomic_DNA"/>
</dbReference>
<dbReference type="CDD" id="cd00093">
    <property type="entry name" value="HTH_XRE"/>
    <property type="match status" value="1"/>
</dbReference>
<dbReference type="Pfam" id="PF06114">
    <property type="entry name" value="Peptidase_M78"/>
    <property type="match status" value="1"/>
</dbReference>
<dbReference type="PANTHER" id="PTHR46797">
    <property type="entry name" value="HTH-TYPE TRANSCRIPTIONAL REGULATOR"/>
    <property type="match status" value="1"/>
</dbReference>
<dbReference type="RefSeq" id="WP_073063997.1">
    <property type="nucleotide sequence ID" value="NZ_FRCK01000003.1"/>
</dbReference>
<dbReference type="AlphaFoldDB" id="A0A1M7FKJ6"/>
<dbReference type="InterPro" id="IPR026281">
    <property type="entry name" value="HTH_RamB"/>
</dbReference>
<evidence type="ECO:0000256" key="1">
    <source>
        <dbReference type="ARBA" id="ARBA00007227"/>
    </source>
</evidence>
<evidence type="ECO:0000313" key="6">
    <source>
        <dbReference type="EMBL" id="SHM04591.1"/>
    </source>
</evidence>
<feature type="domain" description="HTH cro/C1-type" evidence="5">
    <location>
        <begin position="9"/>
        <end position="63"/>
    </location>
</feature>
<dbReference type="PROSITE" id="PS50943">
    <property type="entry name" value="HTH_CROC1"/>
    <property type="match status" value="1"/>
</dbReference>
<keyword evidence="4" id="KW-0804">Transcription</keyword>
<comment type="similarity">
    <text evidence="1">Belongs to the short-chain fatty acyl-CoA assimilation regulator (ScfR) family.</text>
</comment>
<protein>
    <recommendedName>
        <fullName evidence="5">HTH cro/C1-type domain-containing protein</fullName>
    </recommendedName>
</protein>
<name>A0A1M7FKJ6_9RHOB</name>
<gene>
    <name evidence="6" type="ORF">SAMN05444389_103107</name>
</gene>
<dbReference type="SMART" id="SM00530">
    <property type="entry name" value="HTH_XRE"/>
    <property type="match status" value="1"/>
</dbReference>
<dbReference type="STRING" id="53463.SAMN05444389_103107"/>
<dbReference type="InterPro" id="IPR010982">
    <property type="entry name" value="Lambda_DNA-bd_dom_sf"/>
</dbReference>
<keyword evidence="7" id="KW-1185">Reference proteome</keyword>
<dbReference type="PANTHER" id="PTHR46797:SF23">
    <property type="entry name" value="HTH-TYPE TRANSCRIPTIONAL REGULATOR SUTR"/>
    <property type="match status" value="1"/>
</dbReference>
<keyword evidence="2" id="KW-0805">Transcription regulation</keyword>
<dbReference type="InterPro" id="IPR050807">
    <property type="entry name" value="TransReg_Diox_bact_type"/>
</dbReference>
<reference evidence="7" key="1">
    <citation type="submission" date="2016-11" db="EMBL/GenBank/DDBJ databases">
        <authorList>
            <person name="Varghese N."/>
            <person name="Submissions S."/>
        </authorList>
    </citation>
    <scope>NUCLEOTIDE SEQUENCE [LARGE SCALE GENOMIC DNA]</scope>
    <source>
        <strain evidence="7">DSM 6637</strain>
    </source>
</reference>
<dbReference type="InterPro" id="IPR018653">
    <property type="entry name" value="ScfR_C"/>
</dbReference>
<proteinExistence type="inferred from homology"/>
<dbReference type="Proteomes" id="UP000184444">
    <property type="component" value="Unassembled WGS sequence"/>
</dbReference>